<keyword evidence="8" id="KW-1185">Reference proteome</keyword>
<dbReference type="GO" id="GO:0046677">
    <property type="term" value="P:response to antibiotic"/>
    <property type="evidence" value="ECO:0007669"/>
    <property type="project" value="UniProtKB-KW"/>
</dbReference>
<dbReference type="SUPFAM" id="SSF52540">
    <property type="entry name" value="P-loop containing nucleoside triphosphate hydrolases"/>
    <property type="match status" value="1"/>
</dbReference>
<dbReference type="InterPro" id="IPR027417">
    <property type="entry name" value="P-loop_NTPase"/>
</dbReference>
<protein>
    <submittedName>
        <fullName evidence="7">Daunorubicin/doxorubicin resistance ATP-binding protein DrrA</fullName>
        <ecNumber evidence="7">3.6.3.-</ecNumber>
    </submittedName>
</protein>
<dbReference type="InterPro" id="IPR003439">
    <property type="entry name" value="ABC_transporter-like_ATP-bd"/>
</dbReference>
<dbReference type="RefSeq" id="WP_061787456.1">
    <property type="nucleotide sequence ID" value="NZ_CP128406.1"/>
</dbReference>
<evidence type="ECO:0000256" key="1">
    <source>
        <dbReference type="ARBA" id="ARBA00004202"/>
    </source>
</evidence>
<organism evidence="7 8">
    <name type="scientific">Arachnia propionica</name>
    <dbReference type="NCBI Taxonomy" id="1750"/>
    <lineage>
        <taxon>Bacteria</taxon>
        <taxon>Bacillati</taxon>
        <taxon>Actinomycetota</taxon>
        <taxon>Actinomycetes</taxon>
        <taxon>Propionibacteriales</taxon>
        <taxon>Propionibacteriaceae</taxon>
        <taxon>Arachnia</taxon>
    </lineage>
</organism>
<dbReference type="SMART" id="SM00382">
    <property type="entry name" value="AAA"/>
    <property type="match status" value="1"/>
</dbReference>
<sequence length="316" mass="34325">MALIEIDHVSKTYGTRDGGVVANDDVTLHVEEGSVFGLFGHNGAGKTTLVNQLLGLLRPDAGSIVVAGEDIVRNRRRGRYLCSAQPQASVPLGELTPRAITSLMARMRGAGDEEITRRVGELFEQLDIAEWADQPGNKLSGGVLRLTCFCMAAIRPGRVVVLDEPTNDVDPVRRRYLWGAIRELTGDGTAVLLVTHNIGEAEGAVDEMAILDHGRVLARGNASRIKASTVGDDMKLQAFTTAPREAFGQPGWAGNIEVRNGELIVSFPRDRAVDALTWAAELRGRRLVGDYSLREMSLEDTYVQLVGDREVDTDAH</sequence>
<dbReference type="Gene3D" id="3.40.50.300">
    <property type="entry name" value="P-loop containing nucleotide triphosphate hydrolases"/>
    <property type="match status" value="1"/>
</dbReference>
<dbReference type="InterPro" id="IPR050763">
    <property type="entry name" value="ABC_transporter_ATP-binding"/>
</dbReference>
<accession>A0A448MUF4</accession>
<evidence type="ECO:0000256" key="5">
    <source>
        <dbReference type="ARBA" id="ARBA00023251"/>
    </source>
</evidence>
<reference evidence="7 8" key="1">
    <citation type="submission" date="2018-12" db="EMBL/GenBank/DDBJ databases">
        <authorList>
            <consortium name="Pathogen Informatics"/>
        </authorList>
    </citation>
    <scope>NUCLEOTIDE SEQUENCE [LARGE SCALE GENOMIC DNA]</scope>
    <source>
        <strain evidence="7 8">NCTC12967</strain>
    </source>
</reference>
<dbReference type="Proteomes" id="UP000273044">
    <property type="component" value="Chromosome"/>
</dbReference>
<gene>
    <name evidence="7" type="primary">drrA_2</name>
    <name evidence="7" type="ORF">NCTC12967_00050</name>
</gene>
<evidence type="ECO:0000259" key="6">
    <source>
        <dbReference type="PROSITE" id="PS50893"/>
    </source>
</evidence>
<dbReference type="GeneID" id="64405562"/>
<name>A0A448MUF4_9ACTN</name>
<dbReference type="PANTHER" id="PTHR42711">
    <property type="entry name" value="ABC TRANSPORTER ATP-BINDING PROTEIN"/>
    <property type="match status" value="1"/>
</dbReference>
<comment type="subcellular location">
    <subcellularLocation>
        <location evidence="1">Cell membrane</location>
        <topology evidence="1">Peripheral membrane protein</topology>
    </subcellularLocation>
</comment>
<dbReference type="EC" id="3.6.3.-" evidence="7"/>
<dbReference type="PROSITE" id="PS50893">
    <property type="entry name" value="ABC_TRANSPORTER_2"/>
    <property type="match status" value="1"/>
</dbReference>
<keyword evidence="7" id="KW-0378">Hydrolase</keyword>
<evidence type="ECO:0000256" key="4">
    <source>
        <dbReference type="ARBA" id="ARBA00022840"/>
    </source>
</evidence>
<evidence type="ECO:0000313" key="8">
    <source>
        <dbReference type="Proteomes" id="UP000273044"/>
    </source>
</evidence>
<evidence type="ECO:0000313" key="7">
    <source>
        <dbReference type="EMBL" id="VEH68790.1"/>
    </source>
</evidence>
<dbReference type="GO" id="GO:0016887">
    <property type="term" value="F:ATP hydrolysis activity"/>
    <property type="evidence" value="ECO:0007669"/>
    <property type="project" value="InterPro"/>
</dbReference>
<dbReference type="GO" id="GO:0005524">
    <property type="term" value="F:ATP binding"/>
    <property type="evidence" value="ECO:0007669"/>
    <property type="project" value="UniProtKB-KW"/>
</dbReference>
<dbReference type="PANTHER" id="PTHR42711:SF19">
    <property type="entry name" value="DOXORUBICIN RESISTANCE ATP-BINDING PROTEIN DRRA"/>
    <property type="match status" value="1"/>
</dbReference>
<keyword evidence="2" id="KW-0813">Transport</keyword>
<keyword evidence="5" id="KW-0046">Antibiotic resistance</keyword>
<dbReference type="EMBL" id="LR134406">
    <property type="protein sequence ID" value="VEH68790.1"/>
    <property type="molecule type" value="Genomic_DNA"/>
</dbReference>
<dbReference type="AlphaFoldDB" id="A0A448MUF4"/>
<feature type="domain" description="ABC transporter" evidence="6">
    <location>
        <begin position="4"/>
        <end position="238"/>
    </location>
</feature>
<proteinExistence type="predicted"/>
<dbReference type="InterPro" id="IPR003593">
    <property type="entry name" value="AAA+_ATPase"/>
</dbReference>
<keyword evidence="4 7" id="KW-0067">ATP-binding</keyword>
<keyword evidence="3" id="KW-0547">Nucleotide-binding</keyword>
<evidence type="ECO:0000256" key="3">
    <source>
        <dbReference type="ARBA" id="ARBA00022741"/>
    </source>
</evidence>
<dbReference type="Pfam" id="PF00005">
    <property type="entry name" value="ABC_tran"/>
    <property type="match status" value="1"/>
</dbReference>
<evidence type="ECO:0000256" key="2">
    <source>
        <dbReference type="ARBA" id="ARBA00022448"/>
    </source>
</evidence>
<dbReference type="GO" id="GO:0005886">
    <property type="term" value="C:plasma membrane"/>
    <property type="evidence" value="ECO:0007669"/>
    <property type="project" value="UniProtKB-SubCell"/>
</dbReference>